<evidence type="ECO:0000256" key="3">
    <source>
        <dbReference type="ARBA" id="ARBA00022588"/>
    </source>
</evidence>
<proteinExistence type="inferred from homology"/>
<dbReference type="STRING" id="139723.A0A182M7U5"/>
<name>A0A182M7U5_9DIPT</name>
<evidence type="ECO:0000313" key="11">
    <source>
        <dbReference type="EnsemblMetazoa" id="ACUA011631-PA"/>
    </source>
</evidence>
<keyword evidence="6" id="KW-1015">Disulfide bond</keyword>
<feature type="chain" id="PRO_5008128086" description="Peptidase S1 domain-containing protein" evidence="9">
    <location>
        <begin position="31"/>
        <end position="383"/>
    </location>
</feature>
<dbReference type="InterPro" id="IPR041515">
    <property type="entry name" value="PPAF-2-like_Clip"/>
</dbReference>
<dbReference type="InterPro" id="IPR051487">
    <property type="entry name" value="Ser/Thr_Proteases_Immune/Dev"/>
</dbReference>
<keyword evidence="4 9" id="KW-0732">Signal</keyword>
<dbReference type="GO" id="GO:0004252">
    <property type="term" value="F:serine-type endopeptidase activity"/>
    <property type="evidence" value="ECO:0007669"/>
    <property type="project" value="InterPro"/>
</dbReference>
<protein>
    <recommendedName>
        <fullName evidence="10">Peptidase S1 domain-containing protein</fullName>
    </recommendedName>
</protein>
<dbReference type="GO" id="GO:0006508">
    <property type="term" value="P:proteolysis"/>
    <property type="evidence" value="ECO:0007669"/>
    <property type="project" value="InterPro"/>
</dbReference>
<reference evidence="12" key="1">
    <citation type="submission" date="2013-09" db="EMBL/GenBank/DDBJ databases">
        <title>The Genome Sequence of Anopheles culicifacies species A.</title>
        <authorList>
            <consortium name="The Broad Institute Genomics Platform"/>
            <person name="Neafsey D.E."/>
            <person name="Besansky N."/>
            <person name="Howell P."/>
            <person name="Walton C."/>
            <person name="Young S.K."/>
            <person name="Zeng Q."/>
            <person name="Gargeya S."/>
            <person name="Fitzgerald M."/>
            <person name="Haas B."/>
            <person name="Abouelleil A."/>
            <person name="Allen A.W."/>
            <person name="Alvarado L."/>
            <person name="Arachchi H.M."/>
            <person name="Berlin A.M."/>
            <person name="Chapman S.B."/>
            <person name="Gainer-Dewar J."/>
            <person name="Goldberg J."/>
            <person name="Griggs A."/>
            <person name="Gujja S."/>
            <person name="Hansen M."/>
            <person name="Howarth C."/>
            <person name="Imamovic A."/>
            <person name="Ireland A."/>
            <person name="Larimer J."/>
            <person name="McCowan C."/>
            <person name="Murphy C."/>
            <person name="Pearson M."/>
            <person name="Poon T.W."/>
            <person name="Priest M."/>
            <person name="Roberts A."/>
            <person name="Saif S."/>
            <person name="Shea T."/>
            <person name="Sisk P."/>
            <person name="Sykes S."/>
            <person name="Wortman J."/>
            <person name="Nusbaum C."/>
            <person name="Birren B."/>
        </authorList>
    </citation>
    <scope>NUCLEOTIDE SEQUENCE [LARGE SCALE GENOMIC DNA]</scope>
    <source>
        <strain evidence="12">A-37</strain>
    </source>
</reference>
<organism evidence="11 12">
    <name type="scientific">Anopheles culicifacies</name>
    <dbReference type="NCBI Taxonomy" id="139723"/>
    <lineage>
        <taxon>Eukaryota</taxon>
        <taxon>Metazoa</taxon>
        <taxon>Ecdysozoa</taxon>
        <taxon>Arthropoda</taxon>
        <taxon>Hexapoda</taxon>
        <taxon>Insecta</taxon>
        <taxon>Pterygota</taxon>
        <taxon>Neoptera</taxon>
        <taxon>Endopterygota</taxon>
        <taxon>Diptera</taxon>
        <taxon>Nematocera</taxon>
        <taxon>Culicoidea</taxon>
        <taxon>Culicidae</taxon>
        <taxon>Anophelinae</taxon>
        <taxon>Anopheles</taxon>
        <taxon>culicifacies species complex</taxon>
    </lineage>
</organism>
<comment type="similarity">
    <text evidence="8">Belongs to the peptidase S1 family. CLIP subfamily.</text>
</comment>
<keyword evidence="7" id="KW-0325">Glycoprotein</keyword>
<dbReference type="Proteomes" id="UP000075883">
    <property type="component" value="Unassembled WGS sequence"/>
</dbReference>
<evidence type="ECO:0000256" key="4">
    <source>
        <dbReference type="ARBA" id="ARBA00022729"/>
    </source>
</evidence>
<dbReference type="EMBL" id="AXCM01000677">
    <property type="status" value="NOT_ANNOTATED_CDS"/>
    <property type="molecule type" value="Genomic_DNA"/>
</dbReference>
<dbReference type="GO" id="GO:0005576">
    <property type="term" value="C:extracellular region"/>
    <property type="evidence" value="ECO:0007669"/>
    <property type="project" value="UniProtKB-SubCell"/>
</dbReference>
<evidence type="ECO:0000256" key="5">
    <source>
        <dbReference type="ARBA" id="ARBA00022859"/>
    </source>
</evidence>
<feature type="signal peptide" evidence="9">
    <location>
        <begin position="1"/>
        <end position="30"/>
    </location>
</feature>
<accession>A0A182M7U5</accession>
<dbReference type="InterPro" id="IPR009003">
    <property type="entry name" value="Peptidase_S1_PA"/>
</dbReference>
<dbReference type="PANTHER" id="PTHR24256">
    <property type="entry name" value="TRYPTASE-RELATED"/>
    <property type="match status" value="1"/>
</dbReference>
<keyword evidence="3" id="KW-0399">Innate immunity</keyword>
<evidence type="ECO:0000313" key="12">
    <source>
        <dbReference type="Proteomes" id="UP000075883"/>
    </source>
</evidence>
<dbReference type="EnsemblMetazoa" id="ACUA011631-RA">
    <property type="protein sequence ID" value="ACUA011631-PA"/>
    <property type="gene ID" value="ACUA011631"/>
</dbReference>
<feature type="domain" description="Peptidase S1" evidence="10">
    <location>
        <begin position="104"/>
        <end position="361"/>
    </location>
</feature>
<evidence type="ECO:0000259" key="10">
    <source>
        <dbReference type="PROSITE" id="PS50240"/>
    </source>
</evidence>
<evidence type="ECO:0000256" key="6">
    <source>
        <dbReference type="ARBA" id="ARBA00023157"/>
    </source>
</evidence>
<sequence>MDFWQRTTPTNGRRIVLVVFLAILECSAAAGNTVGSFKSCNNNKGICVKNEQCINGQLDTVGEHIILPRTGVDSTEECSAFDEICCERPKPKFDSDESDELTAFLGESDEPESRQCGQRANVPFPDEEYETNRFEFPWNVALFTHNVFLCGGTLIDNDVVITAARCVLGLEPTSLRVVLGSIDLLHTNRPGVQDIAVERVIVHSEYVATSRKHNIALIILSNTVQLGRAVNRVCLADSSLKLDELLCYVVGWSNTPTDENRQLKLRSTIASGQECTAAIRRVTNNSKFQFPKHDICTQFDQDAPCERAPGSGLVCESTLTESHYFLVGIASYSLRNCSRFNVNDVFLKIPDYIAWIDSHMQQNNFGTTYYRPNPAISEDMCIT</sequence>
<dbReference type="SMART" id="SM00020">
    <property type="entry name" value="Tryp_SPc"/>
    <property type="match status" value="1"/>
</dbReference>
<dbReference type="CDD" id="cd00190">
    <property type="entry name" value="Tryp_SPc"/>
    <property type="match status" value="1"/>
</dbReference>
<dbReference type="SUPFAM" id="SSF50494">
    <property type="entry name" value="Trypsin-like serine proteases"/>
    <property type="match status" value="1"/>
</dbReference>
<dbReference type="PROSITE" id="PS50240">
    <property type="entry name" value="TRYPSIN_DOM"/>
    <property type="match status" value="1"/>
</dbReference>
<keyword evidence="5" id="KW-0391">Immunity</keyword>
<evidence type="ECO:0000256" key="8">
    <source>
        <dbReference type="ARBA" id="ARBA00024195"/>
    </source>
</evidence>
<dbReference type="InterPro" id="IPR001254">
    <property type="entry name" value="Trypsin_dom"/>
</dbReference>
<evidence type="ECO:0000256" key="1">
    <source>
        <dbReference type="ARBA" id="ARBA00004613"/>
    </source>
</evidence>
<dbReference type="Pfam" id="PF00089">
    <property type="entry name" value="Trypsin"/>
    <property type="match status" value="1"/>
</dbReference>
<dbReference type="GO" id="GO:0045087">
    <property type="term" value="P:innate immune response"/>
    <property type="evidence" value="ECO:0007669"/>
    <property type="project" value="UniProtKB-KW"/>
</dbReference>
<comment type="subcellular location">
    <subcellularLocation>
        <location evidence="1">Secreted</location>
    </subcellularLocation>
</comment>
<keyword evidence="2" id="KW-0964">Secreted</keyword>
<dbReference type="VEuPathDB" id="VectorBase:ACUA011631"/>
<keyword evidence="12" id="KW-1185">Reference proteome</keyword>
<evidence type="ECO:0000256" key="2">
    <source>
        <dbReference type="ARBA" id="ARBA00022525"/>
    </source>
</evidence>
<dbReference type="AlphaFoldDB" id="A0A182M7U5"/>
<dbReference type="FunFam" id="2.40.10.10:FF:000068">
    <property type="entry name" value="transmembrane protease serine 2"/>
    <property type="match status" value="1"/>
</dbReference>
<dbReference type="Gene3D" id="2.40.10.10">
    <property type="entry name" value="Trypsin-like serine proteases"/>
    <property type="match status" value="1"/>
</dbReference>
<dbReference type="InterPro" id="IPR043504">
    <property type="entry name" value="Peptidase_S1_PA_chymotrypsin"/>
</dbReference>
<evidence type="ECO:0000256" key="7">
    <source>
        <dbReference type="ARBA" id="ARBA00023180"/>
    </source>
</evidence>
<dbReference type="Pfam" id="PF18322">
    <property type="entry name" value="CLIP_1"/>
    <property type="match status" value="1"/>
</dbReference>
<reference evidence="11" key="2">
    <citation type="submission" date="2020-05" db="UniProtKB">
        <authorList>
            <consortium name="EnsemblMetazoa"/>
        </authorList>
    </citation>
    <scope>IDENTIFICATION</scope>
    <source>
        <strain evidence="11">A-37</strain>
    </source>
</reference>
<evidence type="ECO:0000256" key="9">
    <source>
        <dbReference type="SAM" id="SignalP"/>
    </source>
</evidence>